<reference evidence="3 4" key="1">
    <citation type="submission" date="2017-10" db="EMBL/GenBank/DDBJ databases">
        <title>Paenichitinophaga pekingensis gen. nov., sp. nov., isolated from activated sludge.</title>
        <authorList>
            <person name="Jin D."/>
            <person name="Kong X."/>
            <person name="Deng Y."/>
            <person name="Bai Z."/>
        </authorList>
    </citation>
    <scope>NUCLEOTIDE SEQUENCE [LARGE SCALE GENOMIC DNA]</scope>
    <source>
        <strain evidence="3 4">13</strain>
    </source>
</reference>
<dbReference type="Gene3D" id="3.40.50.720">
    <property type="entry name" value="NAD(P)-binding Rossmann-like Domain"/>
    <property type="match status" value="1"/>
</dbReference>
<dbReference type="EMBL" id="CP023777">
    <property type="protein sequence ID" value="ATL48360.1"/>
    <property type="molecule type" value="Genomic_DNA"/>
</dbReference>
<proteinExistence type="predicted"/>
<dbReference type="OrthoDB" id="1408251at2"/>
<organism evidence="3 4">
    <name type="scientific">Chitinophaga caeni</name>
    <dbReference type="NCBI Taxonomy" id="2029983"/>
    <lineage>
        <taxon>Bacteria</taxon>
        <taxon>Pseudomonadati</taxon>
        <taxon>Bacteroidota</taxon>
        <taxon>Chitinophagia</taxon>
        <taxon>Chitinophagales</taxon>
        <taxon>Chitinophagaceae</taxon>
        <taxon>Chitinophaga</taxon>
    </lineage>
</organism>
<dbReference type="SUPFAM" id="SSF51735">
    <property type="entry name" value="NAD(P)-binding Rossmann-fold domains"/>
    <property type="match status" value="1"/>
</dbReference>
<dbReference type="InterPro" id="IPR036291">
    <property type="entry name" value="NAD(P)-bd_dom_sf"/>
</dbReference>
<accession>A0A291QWQ3</accession>
<dbReference type="RefSeq" id="WP_098194734.1">
    <property type="nucleotide sequence ID" value="NZ_CP023777.1"/>
</dbReference>
<dbReference type="Pfam" id="PF01408">
    <property type="entry name" value="GFO_IDH_MocA"/>
    <property type="match status" value="1"/>
</dbReference>
<evidence type="ECO:0000313" key="4">
    <source>
        <dbReference type="Proteomes" id="UP000220133"/>
    </source>
</evidence>
<dbReference type="Proteomes" id="UP000220133">
    <property type="component" value="Chromosome"/>
</dbReference>
<feature type="domain" description="Gfo/Idh/MocA-like oxidoreductase N-terminal" evidence="2">
    <location>
        <begin position="34"/>
        <end position="156"/>
    </location>
</feature>
<name>A0A291QWQ3_9BACT</name>
<evidence type="ECO:0000259" key="2">
    <source>
        <dbReference type="Pfam" id="PF01408"/>
    </source>
</evidence>
<sequence length="380" mass="42484">MDRSHRRTFLRQAAIIGAGFTLLPTTVTKSKEKLRVGIIGLGQEGLLHFNNASLHPGIEITALCDLNPATLNDAVTVLKKNSARTYAGSTDAYLQLLQQQNVDAVIIASPKEFHFRMIMEAWKAGKQVAVAGILAGSVDEHLKLLHASEKYNKQLFILNRGWSIGKNLHEQRTLPAKIGRVTSAKIGAHLDYIDTYHAAYPSASLLDIARLMGISGDNHFSNMEIYSPGRYEVLRLQVDKKGILRTKIDAEKVTMAKLTTATGQEIQVQLNNSDKNPFTVGTVIRGEDGFWMKDLKQLVLHEGWVQQDYQLTHTDIRKNDKATDWAMYSALDDFYRLAFSGKTDLAMNRLLINCSLVETHLHHCKEEYGLKVALPNTFLA</sequence>
<dbReference type="GO" id="GO:0016491">
    <property type="term" value="F:oxidoreductase activity"/>
    <property type="evidence" value="ECO:0007669"/>
    <property type="project" value="UniProtKB-KW"/>
</dbReference>
<keyword evidence="4" id="KW-1185">Reference proteome</keyword>
<dbReference type="AlphaFoldDB" id="A0A291QWQ3"/>
<dbReference type="PANTHER" id="PTHR43818">
    <property type="entry name" value="BCDNA.GH03377"/>
    <property type="match status" value="1"/>
</dbReference>
<dbReference type="InterPro" id="IPR000683">
    <property type="entry name" value="Gfo/Idh/MocA-like_OxRdtase_N"/>
</dbReference>
<dbReference type="GO" id="GO:0000166">
    <property type="term" value="F:nucleotide binding"/>
    <property type="evidence" value="ECO:0007669"/>
    <property type="project" value="InterPro"/>
</dbReference>
<dbReference type="PANTHER" id="PTHR43818:SF11">
    <property type="entry name" value="BCDNA.GH03377"/>
    <property type="match status" value="1"/>
</dbReference>
<evidence type="ECO:0000256" key="1">
    <source>
        <dbReference type="ARBA" id="ARBA00023002"/>
    </source>
</evidence>
<keyword evidence="1" id="KW-0560">Oxidoreductase</keyword>
<protein>
    <recommendedName>
        <fullName evidence="2">Gfo/Idh/MocA-like oxidoreductase N-terminal domain-containing protein</fullName>
    </recommendedName>
</protein>
<dbReference type="Gene3D" id="3.30.360.10">
    <property type="entry name" value="Dihydrodipicolinate Reductase, domain 2"/>
    <property type="match status" value="1"/>
</dbReference>
<dbReference type="KEGG" id="cbae:COR50_14985"/>
<gene>
    <name evidence="3" type="ORF">COR50_14985</name>
</gene>
<evidence type="ECO:0000313" key="3">
    <source>
        <dbReference type="EMBL" id="ATL48360.1"/>
    </source>
</evidence>
<dbReference type="InterPro" id="IPR050463">
    <property type="entry name" value="Gfo/Idh/MocA_oxidrdct_glycsds"/>
</dbReference>